<feature type="domain" description="BD-FAE-like" evidence="3">
    <location>
        <begin position="135"/>
        <end position="329"/>
    </location>
</feature>
<keyword evidence="2" id="KW-1133">Transmembrane helix</keyword>
<dbReference type="RefSeq" id="WP_311947750.1">
    <property type="nucleotide sequence ID" value="NZ_JAVLVU010000001.1"/>
</dbReference>
<accession>A0ABU3GPT7</accession>
<dbReference type="InterPro" id="IPR029058">
    <property type="entry name" value="AB_hydrolase_fold"/>
</dbReference>
<evidence type="ECO:0000259" key="3">
    <source>
        <dbReference type="Pfam" id="PF20434"/>
    </source>
</evidence>
<dbReference type="PANTHER" id="PTHR48081">
    <property type="entry name" value="AB HYDROLASE SUPERFAMILY PROTEIN C4A8.06C"/>
    <property type="match status" value="1"/>
</dbReference>
<gene>
    <name evidence="4" type="ORF">QE417_000866</name>
</gene>
<comment type="caution">
    <text evidence="4">The sequence shown here is derived from an EMBL/GenBank/DDBJ whole genome shotgun (WGS) entry which is preliminary data.</text>
</comment>
<feature type="transmembrane region" description="Helical" evidence="2">
    <location>
        <begin position="36"/>
        <end position="54"/>
    </location>
</feature>
<evidence type="ECO:0000313" key="5">
    <source>
        <dbReference type="Proteomes" id="UP001258315"/>
    </source>
</evidence>
<keyword evidence="2" id="KW-0472">Membrane</keyword>
<dbReference type="InterPro" id="IPR050300">
    <property type="entry name" value="GDXG_lipolytic_enzyme"/>
</dbReference>
<name>A0ABU3GPT7_9SPHI</name>
<keyword evidence="2" id="KW-0812">Transmembrane</keyword>
<keyword evidence="5" id="KW-1185">Reference proteome</keyword>
<reference evidence="5" key="1">
    <citation type="submission" date="2023-07" db="EMBL/GenBank/DDBJ databases">
        <title>Functional and genomic diversity of the sorghum phyllosphere microbiome.</title>
        <authorList>
            <person name="Shade A."/>
        </authorList>
    </citation>
    <scope>NUCLEOTIDE SEQUENCE [LARGE SCALE GENOMIC DNA]</scope>
    <source>
        <strain evidence="5">SORGH_AS_0422</strain>
    </source>
</reference>
<dbReference type="Proteomes" id="UP001258315">
    <property type="component" value="Unassembled WGS sequence"/>
</dbReference>
<feature type="transmembrane region" description="Helical" evidence="2">
    <location>
        <begin position="61"/>
        <end position="82"/>
    </location>
</feature>
<dbReference type="EMBL" id="JAVLVU010000001">
    <property type="protein sequence ID" value="MDT3401794.1"/>
    <property type="molecule type" value="Genomic_DNA"/>
</dbReference>
<keyword evidence="1" id="KW-0378">Hydrolase</keyword>
<dbReference type="SUPFAM" id="SSF53474">
    <property type="entry name" value="alpha/beta-Hydrolases"/>
    <property type="match status" value="1"/>
</dbReference>
<dbReference type="Pfam" id="PF20434">
    <property type="entry name" value="BD-FAE"/>
    <property type="match status" value="1"/>
</dbReference>
<dbReference type="InterPro" id="IPR049492">
    <property type="entry name" value="BD-FAE-like_dom"/>
</dbReference>
<evidence type="ECO:0000256" key="1">
    <source>
        <dbReference type="ARBA" id="ARBA00022801"/>
    </source>
</evidence>
<evidence type="ECO:0000313" key="4">
    <source>
        <dbReference type="EMBL" id="MDT3401794.1"/>
    </source>
</evidence>
<proteinExistence type="predicted"/>
<evidence type="ECO:0000256" key="2">
    <source>
        <dbReference type="SAM" id="Phobius"/>
    </source>
</evidence>
<protein>
    <submittedName>
        <fullName evidence="4">Acetyl esterase/lipase</fullName>
    </submittedName>
</protein>
<dbReference type="Gene3D" id="3.40.50.1820">
    <property type="entry name" value="alpha/beta hydrolase"/>
    <property type="match status" value="1"/>
</dbReference>
<organism evidence="4 5">
    <name type="scientific">Mucilaginibacter terrae</name>
    <dbReference type="NCBI Taxonomy" id="1955052"/>
    <lineage>
        <taxon>Bacteria</taxon>
        <taxon>Pseudomonadati</taxon>
        <taxon>Bacteroidota</taxon>
        <taxon>Sphingobacteriia</taxon>
        <taxon>Sphingobacteriales</taxon>
        <taxon>Sphingobacteriaceae</taxon>
        <taxon>Mucilaginibacter</taxon>
    </lineage>
</organism>
<sequence>MPRLIFLFLLFLASLLMLISAPAYYLWLLAVMVGEYGLLFIAATLVILTSGGLIKSKYNIVGTFTGILALGMFMSPIIRAYLISRQLPSNIEKELNLQTDHRVEPFTFSKLFQKDATLNYKTFTYANYPDISLTLDFYAAQTKVKRPCVIVIHGGSWSSGDSQQLPELNTVLAGKGYQVASINYRLAPKWHNPAPVEDVRAALIYLKKHADELRIDTNNFVLVGRSAGAQIALLAAYTLKEPGIKGVIDFYGPADMVWGYSLPAPKLVMDSRRVMANYLGGYYPQVPQNYKASSPVEFVNAQTVPTLIIHGANDPLVAYDHSRRLSDKLQQYHIPHYWLKLPWATHGFDHHLNGPGGQLSTYAVERFLERVAPVKGAN</sequence>